<accession>A0A9W4E7Y8</accession>
<evidence type="ECO:0000313" key="3">
    <source>
        <dbReference type="Proteomes" id="UP001152519"/>
    </source>
</evidence>
<proteinExistence type="predicted"/>
<gene>
    <name evidence="2" type="ORF">SCOCK_30131</name>
</gene>
<evidence type="ECO:0000256" key="1">
    <source>
        <dbReference type="SAM" id="MobiDB-lite"/>
    </source>
</evidence>
<sequence length="92" mass="9077">MVTPSGSVNARVALAEPTAYAAAEGGLPAGTDPVALARYVMVVVGPGFTGKHLDGAPAGSRTSGSRVRQAACRGAASARQAEWATLRPAAGS</sequence>
<name>A0A9W4E7Y8_9ACTN</name>
<dbReference type="AlphaFoldDB" id="A0A9W4E7Y8"/>
<dbReference type="Proteomes" id="UP001152519">
    <property type="component" value="Unassembled WGS sequence"/>
</dbReference>
<feature type="region of interest" description="Disordered" evidence="1">
    <location>
        <begin position="51"/>
        <end position="72"/>
    </location>
</feature>
<comment type="caution">
    <text evidence="2">The sequence shown here is derived from an EMBL/GenBank/DDBJ whole genome shotgun (WGS) entry which is preliminary data.</text>
</comment>
<organism evidence="2 3">
    <name type="scientific">Actinacidiphila cocklensis</name>
    <dbReference type="NCBI Taxonomy" id="887465"/>
    <lineage>
        <taxon>Bacteria</taxon>
        <taxon>Bacillati</taxon>
        <taxon>Actinomycetota</taxon>
        <taxon>Actinomycetes</taxon>
        <taxon>Kitasatosporales</taxon>
        <taxon>Streptomycetaceae</taxon>
        <taxon>Actinacidiphila</taxon>
    </lineage>
</organism>
<protein>
    <submittedName>
        <fullName evidence="2">Uncharacterized protein</fullName>
    </submittedName>
</protein>
<keyword evidence="3" id="KW-1185">Reference proteome</keyword>
<reference evidence="2" key="1">
    <citation type="submission" date="2021-05" db="EMBL/GenBank/DDBJ databases">
        <authorList>
            <person name="Arsene-Ploetze F."/>
        </authorList>
    </citation>
    <scope>NUCLEOTIDE SEQUENCE</scope>
    <source>
        <strain evidence="2">DSM 42138</strain>
    </source>
</reference>
<evidence type="ECO:0000313" key="2">
    <source>
        <dbReference type="EMBL" id="CAG6394898.1"/>
    </source>
</evidence>
<dbReference type="EMBL" id="CAJSLV010000059">
    <property type="protein sequence ID" value="CAG6394898.1"/>
    <property type="molecule type" value="Genomic_DNA"/>
</dbReference>